<keyword evidence="2" id="KW-0540">Nuclease</keyword>
<dbReference type="Proteomes" id="UP000029091">
    <property type="component" value="Unassembled WGS sequence"/>
</dbReference>
<dbReference type="Pfam" id="PF04851">
    <property type="entry name" value="ResIII"/>
    <property type="match status" value="1"/>
</dbReference>
<comment type="caution">
    <text evidence="2">The sequence shown here is derived from an EMBL/GenBank/DDBJ whole genome shotgun (WGS) entry which is preliminary data.</text>
</comment>
<dbReference type="InterPro" id="IPR045572">
    <property type="entry name" value="RE_endonuc_C"/>
</dbReference>
<dbReference type="AlphaFoldDB" id="A0A087DST2"/>
<dbReference type="Pfam" id="PF19778">
    <property type="entry name" value="RE_endonuc"/>
    <property type="match status" value="1"/>
</dbReference>
<name>A0A087DST2_BIFAD</name>
<evidence type="ECO:0000313" key="3">
    <source>
        <dbReference type="Proteomes" id="UP000029091"/>
    </source>
</evidence>
<dbReference type="InterPro" id="IPR006935">
    <property type="entry name" value="Helicase/UvrB_N"/>
</dbReference>
<organism evidence="2 3">
    <name type="scientific">Bifidobacterium adolescentis JCM 15918</name>
    <dbReference type="NCBI Taxonomy" id="1437612"/>
    <lineage>
        <taxon>Bacteria</taxon>
        <taxon>Bacillati</taxon>
        <taxon>Actinomycetota</taxon>
        <taxon>Actinomycetes</taxon>
        <taxon>Bifidobacteriales</taxon>
        <taxon>Bifidobacteriaceae</taxon>
        <taxon>Bifidobacterium</taxon>
    </lineage>
</organism>
<keyword evidence="2" id="KW-0378">Hydrolase</keyword>
<dbReference type="EC" id="3.1.21.5" evidence="2"/>
<feature type="domain" description="Helicase ATP-binding" evidence="1">
    <location>
        <begin position="66"/>
        <end position="282"/>
    </location>
</feature>
<dbReference type="GO" id="GO:0015668">
    <property type="term" value="F:type III site-specific deoxyribonuclease activity"/>
    <property type="evidence" value="ECO:0007669"/>
    <property type="project" value="UniProtKB-EC"/>
</dbReference>
<dbReference type="EMBL" id="JGZQ01000003">
    <property type="protein sequence ID" value="KFI98582.1"/>
    <property type="molecule type" value="Genomic_DNA"/>
</dbReference>
<evidence type="ECO:0000259" key="1">
    <source>
        <dbReference type="SMART" id="SM00487"/>
    </source>
</evidence>
<protein>
    <submittedName>
        <fullName evidence="2">Type III restriction system endonuclease</fullName>
        <ecNumber evidence="2">3.1.21.5</ecNumber>
    </submittedName>
</protein>
<reference evidence="2 3" key="1">
    <citation type="submission" date="2014-03" db="EMBL/GenBank/DDBJ databases">
        <title>Genomics of Bifidobacteria.</title>
        <authorList>
            <person name="Ventura M."/>
            <person name="Milani C."/>
            <person name="Lugli G.A."/>
        </authorList>
    </citation>
    <scope>NUCLEOTIDE SEQUENCE [LARGE SCALE GENOMIC DNA]</scope>
    <source>
        <strain evidence="3">JCM 15918</strain>
    </source>
</reference>
<dbReference type="RefSeq" id="WP_033499421.1">
    <property type="nucleotide sequence ID" value="NZ_JDUX01000002.1"/>
</dbReference>
<dbReference type="SUPFAM" id="SSF52540">
    <property type="entry name" value="P-loop containing nucleoside triphosphate hydrolases"/>
    <property type="match status" value="2"/>
</dbReference>
<accession>A0A087DST2</accession>
<proteinExistence type="predicted"/>
<dbReference type="Gene3D" id="3.40.50.300">
    <property type="entry name" value="P-loop containing nucleotide triphosphate hydrolases"/>
    <property type="match status" value="1"/>
</dbReference>
<sequence>MAALEFKFSSDQQHQLEAIEATCDLFRGQQFIGSVFSADSGRKGQTAIGELMVGHGNELRVAPGQLLDNLHAVQEEGCLPATDVLTDGRLRDFTVEMETGTGKTYVYIRSIYELNRRYGITKFVIVVPSVAIREGVLKSLQTTRRHFETLYDRTPLDYFVYDSKDMGPVGNFATSSSIQVMVINIDAFNKGLEKDGTAKEGNLFHRPSEKLTGGFSPRELVSACKPVVIIDEPQSVDNTKQAKAAIKSLNPLFVLRYSATHKQAYNMIYRLTPVDAFERHLVKGICVDSIKAEANLNGAYVRLESVKSDPFSAKVSIDVRQADGTQKRKAVTVKTGNDLYQKSGENSDYESGWVVNNIGAAVGDEFIEFQNGEVLELGEALGDVNEEVVKRAQIRRTIEDHLARQFELWPRGVKVLSLFFIDRVDRYRVYEPEVHGGLYALMFEEEYAGALNSKAPRRIAKAAGIGKGTWLECYEAVGAPLVRDPHAVHQGYFAKDKKGKFKDSKGAAGTADDAGAFELIMQKKETLISFPDGKDADKDVSFVFSHSALKEGWDNPNVFQICTLVETKDNLTKRQKIGRGLRLCVNQDGERLYDPEANVLTVIANESYDDFANGLQKELEAEDFKFGVITPESFTKVTVKGDDGVEERLGYEKSKQVYDHLVATGMVDDKGAVTPELKAAAEEGKVELPAELEPAKEQVEAIIIHKSQRVQIRDKAKEVSVELQKDVTLDPAFQALWDRIRQRTRFQVEVDSGKLIEHAIEAVDGMLAVRPPQVTSERASLGIDDAGVSAEGTGTSVVSVSGKVKYDLPDPIAELQDAVGLTRGTIKAILEGCSRLDEFEIDPATFLAQVGDKINRVKNDLIAQGIKYVRLPEDEWYTMRDLELDDYTAYLGQNAWKPDMTSKSLYNYVVYDSAGVERSFAEALDKQEEVLVFAKLPSAFKIDTPLGSYNPDWAYVEEADGERRVYFVTETKGGKNGEPALRDAEKIKIGCAKKHFEALDLGNDFHYNVRTTYQYEAVKA</sequence>
<gene>
    <name evidence="2" type="ORF">BSTER_1175</name>
</gene>
<dbReference type="GeneID" id="97353308"/>
<dbReference type="GO" id="GO:0005524">
    <property type="term" value="F:ATP binding"/>
    <property type="evidence" value="ECO:0007669"/>
    <property type="project" value="InterPro"/>
</dbReference>
<dbReference type="InterPro" id="IPR014001">
    <property type="entry name" value="Helicase_ATP-bd"/>
</dbReference>
<dbReference type="SMART" id="SM00487">
    <property type="entry name" value="DEXDc"/>
    <property type="match status" value="1"/>
</dbReference>
<dbReference type="GO" id="GO:0003677">
    <property type="term" value="F:DNA binding"/>
    <property type="evidence" value="ECO:0007669"/>
    <property type="project" value="InterPro"/>
</dbReference>
<dbReference type="InterPro" id="IPR027417">
    <property type="entry name" value="P-loop_NTPase"/>
</dbReference>
<keyword evidence="2" id="KW-0255">Endonuclease</keyword>
<evidence type="ECO:0000313" key="2">
    <source>
        <dbReference type="EMBL" id="KFI98582.1"/>
    </source>
</evidence>